<evidence type="ECO:0000313" key="5">
    <source>
        <dbReference type="EMBL" id="MFC7392959.1"/>
    </source>
</evidence>
<dbReference type="Proteomes" id="UP001596505">
    <property type="component" value="Unassembled WGS sequence"/>
</dbReference>
<dbReference type="EMBL" id="JBHTCO010000005">
    <property type="protein sequence ID" value="MFC7392959.1"/>
    <property type="molecule type" value="Genomic_DNA"/>
</dbReference>
<evidence type="ECO:0000313" key="6">
    <source>
        <dbReference type="Proteomes" id="UP001596505"/>
    </source>
</evidence>
<dbReference type="Pfam" id="PF00171">
    <property type="entry name" value="Aldedh"/>
    <property type="match status" value="1"/>
</dbReference>
<dbReference type="InterPro" id="IPR016163">
    <property type="entry name" value="Ald_DH_C"/>
</dbReference>
<protein>
    <submittedName>
        <fullName evidence="5">Aldehyde dehydrogenase family protein</fullName>
    </submittedName>
</protein>
<dbReference type="RefSeq" id="WP_380965371.1">
    <property type="nucleotide sequence ID" value="NZ_JBHTCO010000005.1"/>
</dbReference>
<dbReference type="Gene3D" id="3.40.309.10">
    <property type="entry name" value="Aldehyde Dehydrogenase, Chain A, domain 2"/>
    <property type="match status" value="1"/>
</dbReference>
<reference evidence="6" key="1">
    <citation type="journal article" date="2019" name="Int. J. Syst. Evol. Microbiol.">
        <title>The Global Catalogue of Microorganisms (GCM) 10K type strain sequencing project: providing services to taxonomists for standard genome sequencing and annotation.</title>
        <authorList>
            <consortium name="The Broad Institute Genomics Platform"/>
            <consortium name="The Broad Institute Genome Sequencing Center for Infectious Disease"/>
            <person name="Wu L."/>
            <person name="Ma J."/>
        </authorList>
    </citation>
    <scope>NUCLEOTIDE SEQUENCE [LARGE SCALE GENOMIC DNA]</scope>
    <source>
        <strain evidence="6">CGMCC 1.16305</strain>
    </source>
</reference>
<comment type="similarity">
    <text evidence="3">Belongs to the aldehyde dehydrogenase family.</text>
</comment>
<dbReference type="InterPro" id="IPR016160">
    <property type="entry name" value="Ald_DH_CS_CYS"/>
</dbReference>
<dbReference type="InterPro" id="IPR015590">
    <property type="entry name" value="Aldehyde_DH_dom"/>
</dbReference>
<dbReference type="Gene3D" id="3.40.605.10">
    <property type="entry name" value="Aldehyde Dehydrogenase, Chain A, domain 1"/>
    <property type="match status" value="1"/>
</dbReference>
<keyword evidence="1 3" id="KW-0560">Oxidoreductase</keyword>
<dbReference type="SUPFAM" id="SSF53720">
    <property type="entry name" value="ALDH-like"/>
    <property type="match status" value="1"/>
</dbReference>
<dbReference type="InterPro" id="IPR016161">
    <property type="entry name" value="Ald_DH/histidinol_DH"/>
</dbReference>
<evidence type="ECO:0000256" key="2">
    <source>
        <dbReference type="PROSITE-ProRule" id="PRU10007"/>
    </source>
</evidence>
<dbReference type="InterPro" id="IPR016162">
    <property type="entry name" value="Ald_DH_N"/>
</dbReference>
<dbReference type="PANTHER" id="PTHR11699">
    <property type="entry name" value="ALDEHYDE DEHYDROGENASE-RELATED"/>
    <property type="match status" value="1"/>
</dbReference>
<gene>
    <name evidence="5" type="ORF">ACFQRG_08165</name>
</gene>
<evidence type="ECO:0000256" key="3">
    <source>
        <dbReference type="RuleBase" id="RU003345"/>
    </source>
</evidence>
<keyword evidence="6" id="KW-1185">Reference proteome</keyword>
<evidence type="ECO:0000259" key="4">
    <source>
        <dbReference type="Pfam" id="PF00171"/>
    </source>
</evidence>
<feature type="active site" evidence="2">
    <location>
        <position position="251"/>
    </location>
</feature>
<proteinExistence type="inferred from homology"/>
<accession>A0ABW2PUC5</accession>
<feature type="domain" description="Aldehyde dehydrogenase" evidence="4">
    <location>
        <begin position="13"/>
        <end position="476"/>
    </location>
</feature>
<name>A0ABW2PUC5_9BACL</name>
<dbReference type="PROSITE" id="PS00070">
    <property type="entry name" value="ALDEHYDE_DEHYDR_CYS"/>
    <property type="match status" value="1"/>
</dbReference>
<organism evidence="5 6">
    <name type="scientific">Scopulibacillus cellulosilyticus</name>
    <dbReference type="NCBI Taxonomy" id="2665665"/>
    <lineage>
        <taxon>Bacteria</taxon>
        <taxon>Bacillati</taxon>
        <taxon>Bacillota</taxon>
        <taxon>Bacilli</taxon>
        <taxon>Bacillales</taxon>
        <taxon>Sporolactobacillaceae</taxon>
        <taxon>Scopulibacillus</taxon>
    </lineage>
</organism>
<dbReference type="PROSITE" id="PS00687">
    <property type="entry name" value="ALDEHYDE_DEHYDR_GLU"/>
    <property type="match status" value="1"/>
</dbReference>
<dbReference type="InterPro" id="IPR029510">
    <property type="entry name" value="Ald_DH_CS_GLU"/>
</dbReference>
<sequence length="490" mass="53283">MAKSYQLFIDGKWVNAASGKTFESINPSTGELNGIIAEGGKEDVDKAVAAARKAFESGPWKEMAPGDRGRLLYKLAQKMWDNLGYLAEIESKDSGLLINETKNIAIPATIDVLEFYAGLANKVQGDTLASPHDRLNYTLKEPLGVIGAVVPWNFPLMITMWKLAPALAAGNTIVIKPAEQTPISILELVRLFEEVGIPDGVINVVPGFGESAGSALTSHPGIDKIAFTGSTATGRMIMQAASKNLKPVTLELGGKSPNIIFEDANIESAVNGSMFGIYFAQGQVCAAGSRLFVQDAVYDKFMDLFLKKVQSLRVGNPLDEKTQMGPQVSEQQLNTIERYVAAGLEEGANLLTGGERFKESGNGYYYTPTIFENVTNEMTIAREEIFGPVVSVIRFKDEQDALEKANDTVYGLASGVWTNDIKRAHRMARGLKAGTVYVNTYNMLDSTAPFGGTKQSGFGRELGVQAMDMYTQTKHVWVDLSEQGINWYGL</sequence>
<comment type="caution">
    <text evidence="5">The sequence shown here is derived from an EMBL/GenBank/DDBJ whole genome shotgun (WGS) entry which is preliminary data.</text>
</comment>
<evidence type="ECO:0000256" key="1">
    <source>
        <dbReference type="ARBA" id="ARBA00023002"/>
    </source>
</evidence>